<name>A0A7W5ZGQ6_9BACT</name>
<dbReference type="RefSeq" id="WP_183971799.1">
    <property type="nucleotide sequence ID" value="NZ_JACIBY010000002.1"/>
</dbReference>
<protein>
    <submittedName>
        <fullName evidence="1">Uncharacterized protein</fullName>
    </submittedName>
</protein>
<evidence type="ECO:0000313" key="2">
    <source>
        <dbReference type="Proteomes" id="UP000541352"/>
    </source>
</evidence>
<accession>A0A7W5ZGQ6</accession>
<evidence type="ECO:0000313" key="1">
    <source>
        <dbReference type="EMBL" id="MBB3837022.1"/>
    </source>
</evidence>
<dbReference type="AlphaFoldDB" id="A0A7W5ZGQ6"/>
<comment type="caution">
    <text evidence="1">The sequence shown here is derived from an EMBL/GenBank/DDBJ whole genome shotgun (WGS) entry which is preliminary data.</text>
</comment>
<reference evidence="1 2" key="1">
    <citation type="submission" date="2020-08" db="EMBL/GenBank/DDBJ databases">
        <title>Genomic Encyclopedia of Type Strains, Phase IV (KMG-IV): sequencing the most valuable type-strain genomes for metagenomic binning, comparative biology and taxonomic classification.</title>
        <authorList>
            <person name="Goeker M."/>
        </authorList>
    </citation>
    <scope>NUCLEOTIDE SEQUENCE [LARGE SCALE GENOMIC DNA]</scope>
    <source>
        <strain evidence="1 2">DSM 17976</strain>
    </source>
</reference>
<proteinExistence type="predicted"/>
<gene>
    <name evidence="1" type="ORF">FHS57_001016</name>
</gene>
<dbReference type="EMBL" id="JACIBY010000002">
    <property type="protein sequence ID" value="MBB3837022.1"/>
    <property type="molecule type" value="Genomic_DNA"/>
</dbReference>
<dbReference type="Proteomes" id="UP000541352">
    <property type="component" value="Unassembled WGS sequence"/>
</dbReference>
<organism evidence="1 2">
    <name type="scientific">Runella defluvii</name>
    <dbReference type="NCBI Taxonomy" id="370973"/>
    <lineage>
        <taxon>Bacteria</taxon>
        <taxon>Pseudomonadati</taxon>
        <taxon>Bacteroidota</taxon>
        <taxon>Cytophagia</taxon>
        <taxon>Cytophagales</taxon>
        <taxon>Spirosomataceae</taxon>
        <taxon>Runella</taxon>
    </lineage>
</organism>
<keyword evidence="2" id="KW-1185">Reference proteome</keyword>
<sequence length="165" mass="18758">MKFKDFEFTEDNHFVAMEYYNLILNRTYLVVIVKDKLLGIKVNGLVSVEGGGDILTKKVTKMMAIEGDLSNPYSYLSAKYVDKIQECELESEEVLAYDKSNFILPLAHIKKVYHDPKNKWGMGYYPHDGKVYVETSDKKKKEFIILGSQSGSKIANFILGKLKGG</sequence>